<evidence type="ECO:0000313" key="3">
    <source>
        <dbReference type="WBParaSite" id="HPBE_0002450501-mRNA-1"/>
    </source>
</evidence>
<evidence type="ECO:0000313" key="1">
    <source>
        <dbReference type="EMBL" id="VDP45491.1"/>
    </source>
</evidence>
<reference evidence="1 2" key="1">
    <citation type="submission" date="2018-11" db="EMBL/GenBank/DDBJ databases">
        <authorList>
            <consortium name="Pathogen Informatics"/>
        </authorList>
    </citation>
    <scope>NUCLEOTIDE SEQUENCE [LARGE SCALE GENOMIC DNA]</scope>
</reference>
<dbReference type="GO" id="GO:0004190">
    <property type="term" value="F:aspartic-type endopeptidase activity"/>
    <property type="evidence" value="ECO:0007669"/>
    <property type="project" value="InterPro"/>
</dbReference>
<evidence type="ECO:0000313" key="2">
    <source>
        <dbReference type="Proteomes" id="UP000050761"/>
    </source>
</evidence>
<dbReference type="OrthoDB" id="5874861at2759"/>
<dbReference type="WBParaSite" id="HPBE_0002450501-mRNA-1">
    <property type="protein sequence ID" value="HPBE_0002450501-mRNA-1"/>
    <property type="gene ID" value="HPBE_0002450501"/>
</dbReference>
<protein>
    <submittedName>
        <fullName evidence="3">Peptidase A2 domain-containing protein</fullName>
    </submittedName>
</protein>
<name>A0A183GP85_HELPZ</name>
<dbReference type="InterPro" id="IPR001969">
    <property type="entry name" value="Aspartic_peptidase_AS"/>
</dbReference>
<accession>A0A183GP85</accession>
<proteinExistence type="predicted"/>
<sequence>MAKVEIFGKTWDALLDTGSEISIMPVAVYNEVKREEGTNALPALDYSLLRTSDRKEGQGTERRVREQCQYTRDEAPALRAEGSRTDESRDRKDKVVVCKRAYVAPGECKWVEIQGGGEPGEKILESTSNWLRSGLCTVDRDGVAVVPVWNVAAEPLVLKVGQEVGTWEHDKAQFAKVTAEQIPTDMLVFGRKGLKPAERREMLDKYLRGNRDHSEENAPELWDVVEEFNTVFAVEDRELSQTNLVVHEVD</sequence>
<dbReference type="GO" id="GO:0006508">
    <property type="term" value="P:proteolysis"/>
    <property type="evidence" value="ECO:0007669"/>
    <property type="project" value="InterPro"/>
</dbReference>
<organism evidence="2 3">
    <name type="scientific">Heligmosomoides polygyrus</name>
    <name type="common">Parasitic roundworm</name>
    <dbReference type="NCBI Taxonomy" id="6339"/>
    <lineage>
        <taxon>Eukaryota</taxon>
        <taxon>Metazoa</taxon>
        <taxon>Ecdysozoa</taxon>
        <taxon>Nematoda</taxon>
        <taxon>Chromadorea</taxon>
        <taxon>Rhabditida</taxon>
        <taxon>Rhabditina</taxon>
        <taxon>Rhabditomorpha</taxon>
        <taxon>Strongyloidea</taxon>
        <taxon>Heligmosomidae</taxon>
        <taxon>Heligmosomoides</taxon>
    </lineage>
</organism>
<dbReference type="PROSITE" id="PS00141">
    <property type="entry name" value="ASP_PROTEASE"/>
    <property type="match status" value="1"/>
</dbReference>
<dbReference type="EMBL" id="UZAH01036445">
    <property type="protein sequence ID" value="VDP45491.1"/>
    <property type="molecule type" value="Genomic_DNA"/>
</dbReference>
<dbReference type="Proteomes" id="UP000050761">
    <property type="component" value="Unassembled WGS sequence"/>
</dbReference>
<dbReference type="AlphaFoldDB" id="A0A183GP85"/>
<gene>
    <name evidence="1" type="ORF">HPBE_LOCUS24504</name>
</gene>
<keyword evidence="2" id="KW-1185">Reference proteome</keyword>
<reference evidence="3" key="2">
    <citation type="submission" date="2019-09" db="UniProtKB">
        <authorList>
            <consortium name="WormBaseParasite"/>
        </authorList>
    </citation>
    <scope>IDENTIFICATION</scope>
</reference>
<accession>A0A3P8DNX1</accession>